<sequence length="44" mass="4974">MIASNVRARYSRVASNVRARYTCFALDFKLANVSFSNFLSNQSP</sequence>
<organism evidence="1">
    <name type="scientific">Arundo donax</name>
    <name type="common">Giant reed</name>
    <name type="synonym">Donax arundinaceus</name>
    <dbReference type="NCBI Taxonomy" id="35708"/>
    <lineage>
        <taxon>Eukaryota</taxon>
        <taxon>Viridiplantae</taxon>
        <taxon>Streptophyta</taxon>
        <taxon>Embryophyta</taxon>
        <taxon>Tracheophyta</taxon>
        <taxon>Spermatophyta</taxon>
        <taxon>Magnoliopsida</taxon>
        <taxon>Liliopsida</taxon>
        <taxon>Poales</taxon>
        <taxon>Poaceae</taxon>
        <taxon>PACMAD clade</taxon>
        <taxon>Arundinoideae</taxon>
        <taxon>Arundineae</taxon>
        <taxon>Arundo</taxon>
    </lineage>
</organism>
<dbReference type="AlphaFoldDB" id="A0A0A9A9Z5"/>
<accession>A0A0A9A9Z5</accession>
<reference evidence="1" key="2">
    <citation type="journal article" date="2015" name="Data Brief">
        <title>Shoot transcriptome of the giant reed, Arundo donax.</title>
        <authorList>
            <person name="Barrero R.A."/>
            <person name="Guerrero F.D."/>
            <person name="Moolhuijzen P."/>
            <person name="Goolsby J.A."/>
            <person name="Tidwell J."/>
            <person name="Bellgard S.E."/>
            <person name="Bellgard M.I."/>
        </authorList>
    </citation>
    <scope>NUCLEOTIDE SEQUENCE</scope>
    <source>
        <tissue evidence="1">Shoot tissue taken approximately 20 cm above the soil surface</tissue>
    </source>
</reference>
<proteinExistence type="predicted"/>
<dbReference type="EMBL" id="GBRH01251152">
    <property type="protein sequence ID" value="JAD46743.1"/>
    <property type="molecule type" value="Transcribed_RNA"/>
</dbReference>
<reference evidence="1" key="1">
    <citation type="submission" date="2014-09" db="EMBL/GenBank/DDBJ databases">
        <authorList>
            <person name="Magalhaes I.L.F."/>
            <person name="Oliveira U."/>
            <person name="Santos F.R."/>
            <person name="Vidigal T.H.D.A."/>
            <person name="Brescovit A.D."/>
            <person name="Santos A.J."/>
        </authorList>
    </citation>
    <scope>NUCLEOTIDE SEQUENCE</scope>
    <source>
        <tissue evidence="1">Shoot tissue taken approximately 20 cm above the soil surface</tissue>
    </source>
</reference>
<evidence type="ECO:0000313" key="1">
    <source>
        <dbReference type="EMBL" id="JAD46743.1"/>
    </source>
</evidence>
<protein>
    <submittedName>
        <fullName evidence="1">Uncharacterized protein</fullName>
    </submittedName>
</protein>
<name>A0A0A9A9Z5_ARUDO</name>